<dbReference type="Proteomes" id="UP000663887">
    <property type="component" value="Unassembled WGS sequence"/>
</dbReference>
<reference evidence="2" key="1">
    <citation type="submission" date="2021-02" db="EMBL/GenBank/DDBJ databases">
        <authorList>
            <person name="Nowell W R."/>
        </authorList>
    </citation>
    <scope>NUCLEOTIDE SEQUENCE</scope>
</reference>
<name>A0A820PX10_9BILA</name>
<dbReference type="AlphaFoldDB" id="A0A820PX10"/>
<feature type="non-terminal residue" evidence="2">
    <location>
        <position position="88"/>
    </location>
</feature>
<evidence type="ECO:0000313" key="2">
    <source>
        <dbReference type="EMBL" id="CAF4409815.1"/>
    </source>
</evidence>
<dbReference type="EMBL" id="CAJOBF010027518">
    <property type="protein sequence ID" value="CAF4409815.1"/>
    <property type="molecule type" value="Genomic_DNA"/>
</dbReference>
<accession>A0A820PX10</accession>
<organism evidence="2 3">
    <name type="scientific">Rotaria magnacalcarata</name>
    <dbReference type="NCBI Taxonomy" id="392030"/>
    <lineage>
        <taxon>Eukaryota</taxon>
        <taxon>Metazoa</taxon>
        <taxon>Spiralia</taxon>
        <taxon>Gnathifera</taxon>
        <taxon>Rotifera</taxon>
        <taxon>Eurotatoria</taxon>
        <taxon>Bdelloidea</taxon>
        <taxon>Philodinida</taxon>
        <taxon>Philodinidae</taxon>
        <taxon>Rotaria</taxon>
    </lineage>
</organism>
<gene>
    <name evidence="2" type="ORF">UXM345_LOCUS38469</name>
    <name evidence="1" type="ORF">XDN619_LOCUS30438</name>
</gene>
<sequence length="88" mass="10144">MSLKQTRTTRNLKQTSINSLFLPTKKEKQQLSIMEDIETDNIQSLQQTTDLKTDDTTSIELLNGQLLGHDLHDQRLSQHKKQQDPSIL</sequence>
<dbReference type="EMBL" id="CAJNRG010015056">
    <property type="protein sequence ID" value="CAF2161125.1"/>
    <property type="molecule type" value="Genomic_DNA"/>
</dbReference>
<comment type="caution">
    <text evidence="2">The sequence shown here is derived from an EMBL/GenBank/DDBJ whole genome shotgun (WGS) entry which is preliminary data.</text>
</comment>
<evidence type="ECO:0000313" key="3">
    <source>
        <dbReference type="Proteomes" id="UP000663842"/>
    </source>
</evidence>
<evidence type="ECO:0000313" key="1">
    <source>
        <dbReference type="EMBL" id="CAF2161125.1"/>
    </source>
</evidence>
<dbReference type="Proteomes" id="UP000663842">
    <property type="component" value="Unassembled WGS sequence"/>
</dbReference>
<protein>
    <submittedName>
        <fullName evidence="2">Uncharacterized protein</fullName>
    </submittedName>
</protein>
<proteinExistence type="predicted"/>